<proteinExistence type="predicted"/>
<accession>A0A2K1K778</accession>
<reference evidence="3 5" key="2">
    <citation type="journal article" date="2018" name="Plant J.">
        <title>The Physcomitrella patens chromosome-scale assembly reveals moss genome structure and evolution.</title>
        <authorList>
            <person name="Lang D."/>
            <person name="Ullrich K.K."/>
            <person name="Murat F."/>
            <person name="Fuchs J."/>
            <person name="Jenkins J."/>
            <person name="Haas F.B."/>
            <person name="Piednoel M."/>
            <person name="Gundlach H."/>
            <person name="Van Bel M."/>
            <person name="Meyberg R."/>
            <person name="Vives C."/>
            <person name="Morata J."/>
            <person name="Symeonidi A."/>
            <person name="Hiss M."/>
            <person name="Muchero W."/>
            <person name="Kamisugi Y."/>
            <person name="Saleh O."/>
            <person name="Blanc G."/>
            <person name="Decker E.L."/>
            <person name="van Gessel N."/>
            <person name="Grimwood J."/>
            <person name="Hayes R.D."/>
            <person name="Graham S.W."/>
            <person name="Gunter L.E."/>
            <person name="McDaniel S.F."/>
            <person name="Hoernstein S.N.W."/>
            <person name="Larsson A."/>
            <person name="Li F.W."/>
            <person name="Perroud P.F."/>
            <person name="Phillips J."/>
            <person name="Ranjan P."/>
            <person name="Rokshar D.S."/>
            <person name="Rothfels C.J."/>
            <person name="Schneider L."/>
            <person name="Shu S."/>
            <person name="Stevenson D.W."/>
            <person name="Thummler F."/>
            <person name="Tillich M."/>
            <person name="Villarreal Aguilar J.C."/>
            <person name="Widiez T."/>
            <person name="Wong G.K."/>
            <person name="Wymore A."/>
            <person name="Zhang Y."/>
            <person name="Zimmer A.D."/>
            <person name="Quatrano R.S."/>
            <person name="Mayer K.F.X."/>
            <person name="Goodstein D."/>
            <person name="Casacuberta J.M."/>
            <person name="Vandepoele K."/>
            <person name="Reski R."/>
            <person name="Cuming A.C."/>
            <person name="Tuskan G.A."/>
            <person name="Maumus F."/>
            <person name="Salse J."/>
            <person name="Schmutz J."/>
            <person name="Rensing S.A."/>
        </authorList>
    </citation>
    <scope>NUCLEOTIDE SEQUENCE [LARGE SCALE GENOMIC DNA]</scope>
    <source>
        <strain evidence="4 5">cv. Gransden 2004</strain>
    </source>
</reference>
<dbReference type="GO" id="GO:0005874">
    <property type="term" value="C:microtubule"/>
    <property type="evidence" value="ECO:0007669"/>
    <property type="project" value="InterPro"/>
</dbReference>
<feature type="region of interest" description="Disordered" evidence="1">
    <location>
        <begin position="337"/>
        <end position="388"/>
    </location>
</feature>
<evidence type="ECO:0000313" key="3">
    <source>
        <dbReference type="EMBL" id="PNR49631.1"/>
    </source>
</evidence>
<evidence type="ECO:0000313" key="4">
    <source>
        <dbReference type="EnsemblPlants" id="Pp3c8_14290V3.1"/>
    </source>
</evidence>
<dbReference type="FunCoup" id="A0A2K1K778">
    <property type="interactions" value="2833"/>
</dbReference>
<gene>
    <name evidence="3" type="ORF">PHYPA_011527</name>
</gene>
<dbReference type="InterPro" id="IPR016024">
    <property type="entry name" value="ARM-type_fold"/>
</dbReference>
<feature type="compositionally biased region" description="Basic and acidic residues" evidence="1">
    <location>
        <begin position="513"/>
        <end position="522"/>
    </location>
</feature>
<feature type="compositionally biased region" description="Low complexity" evidence="1">
    <location>
        <begin position="374"/>
        <end position="383"/>
    </location>
</feature>
<dbReference type="PANTHER" id="PTHR31355">
    <property type="entry name" value="MICROTUBULE-ASSOCIATED PROTEIN TORTIFOLIA1"/>
    <property type="match status" value="1"/>
</dbReference>
<dbReference type="GO" id="GO:0008017">
    <property type="term" value="F:microtubule binding"/>
    <property type="evidence" value="ECO:0000318"/>
    <property type="project" value="GO_Central"/>
</dbReference>
<dbReference type="EnsemblPlants" id="Pp3c8_14290V3.1">
    <property type="protein sequence ID" value="Pp3c8_14290V3.1"/>
    <property type="gene ID" value="Pp3c8_14290"/>
</dbReference>
<name>A0A2K1K778_PHYPA</name>
<dbReference type="EMBL" id="ABEU02000008">
    <property type="protein sequence ID" value="PNR49631.1"/>
    <property type="molecule type" value="Genomic_DNA"/>
</dbReference>
<dbReference type="PaxDb" id="3218-PP1S184_59V6.2"/>
<dbReference type="AlphaFoldDB" id="A0A2K1K778"/>
<dbReference type="SMART" id="SM01349">
    <property type="entry name" value="TOG"/>
    <property type="match status" value="1"/>
</dbReference>
<dbReference type="InterPro" id="IPR057599">
    <property type="entry name" value="TORTIFOLIA1/TORL1-2_C"/>
</dbReference>
<reference evidence="3 5" key="1">
    <citation type="journal article" date="2008" name="Science">
        <title>The Physcomitrella genome reveals evolutionary insights into the conquest of land by plants.</title>
        <authorList>
            <person name="Rensing S."/>
            <person name="Lang D."/>
            <person name="Zimmer A."/>
            <person name="Terry A."/>
            <person name="Salamov A."/>
            <person name="Shapiro H."/>
            <person name="Nishiyama T."/>
            <person name="Perroud P.-F."/>
            <person name="Lindquist E."/>
            <person name="Kamisugi Y."/>
            <person name="Tanahashi T."/>
            <person name="Sakakibara K."/>
            <person name="Fujita T."/>
            <person name="Oishi K."/>
            <person name="Shin-I T."/>
            <person name="Kuroki Y."/>
            <person name="Toyoda A."/>
            <person name="Suzuki Y."/>
            <person name="Hashimoto A."/>
            <person name="Yamaguchi K."/>
            <person name="Sugano A."/>
            <person name="Kohara Y."/>
            <person name="Fujiyama A."/>
            <person name="Anterola A."/>
            <person name="Aoki S."/>
            <person name="Ashton N."/>
            <person name="Barbazuk W.B."/>
            <person name="Barker E."/>
            <person name="Bennetzen J."/>
            <person name="Bezanilla M."/>
            <person name="Blankenship R."/>
            <person name="Cho S.H."/>
            <person name="Dutcher S."/>
            <person name="Estelle M."/>
            <person name="Fawcett J.A."/>
            <person name="Gundlach H."/>
            <person name="Hanada K."/>
            <person name="Heyl A."/>
            <person name="Hicks K.A."/>
            <person name="Hugh J."/>
            <person name="Lohr M."/>
            <person name="Mayer K."/>
            <person name="Melkozernov A."/>
            <person name="Murata T."/>
            <person name="Nelson D."/>
            <person name="Pils B."/>
            <person name="Prigge M."/>
            <person name="Reiss B."/>
            <person name="Renner T."/>
            <person name="Rombauts S."/>
            <person name="Rushton P."/>
            <person name="Sanderfoot A."/>
            <person name="Schween G."/>
            <person name="Shiu S.-H."/>
            <person name="Stueber K."/>
            <person name="Theodoulou F.L."/>
            <person name="Tu H."/>
            <person name="Van de Peer Y."/>
            <person name="Verrier P.J."/>
            <person name="Waters E."/>
            <person name="Wood A."/>
            <person name="Yang L."/>
            <person name="Cove D."/>
            <person name="Cuming A."/>
            <person name="Hasebe M."/>
            <person name="Lucas S."/>
            <person name="Mishler D.B."/>
            <person name="Reski R."/>
            <person name="Grigoriev I."/>
            <person name="Quatrano R.S."/>
            <person name="Boore J.L."/>
        </authorList>
    </citation>
    <scope>NUCLEOTIDE SEQUENCE [LARGE SCALE GENOMIC DNA]</scope>
    <source>
        <strain evidence="4 5">cv. Gransden 2004</strain>
    </source>
</reference>
<reference evidence="4" key="3">
    <citation type="submission" date="2020-12" db="UniProtKB">
        <authorList>
            <consortium name="EnsemblPlants"/>
        </authorList>
    </citation>
    <scope>IDENTIFICATION</scope>
</reference>
<feature type="compositionally biased region" description="Polar residues" evidence="1">
    <location>
        <begin position="341"/>
        <end position="358"/>
    </location>
</feature>
<dbReference type="InterPro" id="IPR011989">
    <property type="entry name" value="ARM-like"/>
</dbReference>
<dbReference type="InterPro" id="IPR057600">
    <property type="entry name" value="TORTIFOLIA1/SINE1-2_N"/>
</dbReference>
<dbReference type="Pfam" id="PF24714">
    <property type="entry name" value="TOR1L1_N"/>
    <property type="match status" value="1"/>
</dbReference>
<dbReference type="InParanoid" id="A0A2K1K778"/>
<feature type="compositionally biased region" description="Basic and acidic residues" evidence="1">
    <location>
        <begin position="709"/>
        <end position="720"/>
    </location>
</feature>
<sequence length="923" mass="99862">MRDSVGVWNNVGMELRHVGWVGLDILIAAVEFCVMAMCGGPRGRKRGGGPIPGKGVLLLELKSRILATINKLSDRDTQQLAVEELERIAQNLTLDGISLFLACLHDTDAQQKSLVRRNCIRLVGTLASLHGDLMACHLPKMVGNIVKRLKDPDSNIRDACVDTIGILASQIGGSDGGFTINVFMKPLLEALAEQHKTLQTGASMCLARVIENTRDQDLHTLHRLSPRILKMLGSPNFLAKAPLLNAVGAIFQVPGVVSISQLPLLLGSVQDELDSSEWMVRKAAADALSSMATAAGGSLGSYRGSVLAALENSRFDKVKPVRDSVIEALQLWKSVNDPNKLPSNTPAGSHDSASSTSIFEGGATPPNSDRKNSLRGSVNSSSSDIIGRPRSVCDKRAVAVKKRTPLLGDKKPNPVFSRKLDNAKDSIDSNHVAFPRDLPQVVSPRGGAASNEQLVYYDNCAETAPTSAYGADGWFTPEEGNGVDQNFDQEEGRELNPLTENGNCYEHPNPSVHQDRSETENHERWRNPLANGNQICEDESTCIVSSTNDGYKATADTGATQRHSHSLEHQHLSMMKMLQQDSMARIHDSIHDLEGRVARLEQIVEDLAQSSVTTDGRSQVAESPRFQGSHQLGKYLLGNGFLNSKGGKGNEDTLVPVCSRSRVSSEKMAESRYGRSKEFSVHCGHQTPSVAEILSRPNVLGLSSLHRGNRADGESKEGNRRVGVLPQGEGPSARSVWHASKDEAIAAIRGASAPSKPHGKHAGWDSSADQKPIRMASGPFWMLWSQAMESVRSGDLDVAYIEILGCSDELLLVRLMSRTGPVLHQLNAGTVSQLLGYIKRFLQQQSFMDCIIPWLQQVSDLVSTNGPDTLGLTGDAKKDLVFTMQEASSMEYAQSWMGTKIAELAETVGNVLSSSGSNSTVDS</sequence>
<keyword evidence="5" id="KW-1185">Reference proteome</keyword>
<dbReference type="Pfam" id="PF24713">
    <property type="entry name" value="TOR1L1_C"/>
    <property type="match status" value="1"/>
</dbReference>
<organism evidence="3">
    <name type="scientific">Physcomitrium patens</name>
    <name type="common">Spreading-leaved earth moss</name>
    <name type="synonym">Physcomitrella patens</name>
    <dbReference type="NCBI Taxonomy" id="3218"/>
    <lineage>
        <taxon>Eukaryota</taxon>
        <taxon>Viridiplantae</taxon>
        <taxon>Streptophyta</taxon>
        <taxon>Embryophyta</taxon>
        <taxon>Bryophyta</taxon>
        <taxon>Bryophytina</taxon>
        <taxon>Bryopsida</taxon>
        <taxon>Funariidae</taxon>
        <taxon>Funariales</taxon>
        <taxon>Funariaceae</taxon>
        <taxon>Physcomitrium</taxon>
    </lineage>
</organism>
<protein>
    <recommendedName>
        <fullName evidence="2">TOG domain-containing protein</fullName>
    </recommendedName>
</protein>
<dbReference type="Gene3D" id="1.25.10.10">
    <property type="entry name" value="Leucine-rich Repeat Variant"/>
    <property type="match status" value="2"/>
</dbReference>
<dbReference type="SUPFAM" id="SSF48371">
    <property type="entry name" value="ARM repeat"/>
    <property type="match status" value="1"/>
</dbReference>
<dbReference type="Gramene" id="Pp3c8_14290V3.1">
    <property type="protein sequence ID" value="Pp3c8_14290V3.1"/>
    <property type="gene ID" value="Pp3c8_14290"/>
</dbReference>
<dbReference type="InterPro" id="IPR034085">
    <property type="entry name" value="TOG"/>
</dbReference>
<feature type="domain" description="TOG" evidence="2">
    <location>
        <begin position="84"/>
        <end position="324"/>
    </location>
</feature>
<feature type="region of interest" description="Disordered" evidence="1">
    <location>
        <begin position="499"/>
        <end position="522"/>
    </location>
</feature>
<dbReference type="PANTHER" id="PTHR31355:SF7">
    <property type="entry name" value="MICROTUBULE-ASSOCIATED PROTEIN TORTIFOLIA1"/>
    <property type="match status" value="1"/>
</dbReference>
<evidence type="ECO:0000256" key="1">
    <source>
        <dbReference type="SAM" id="MobiDB-lite"/>
    </source>
</evidence>
<evidence type="ECO:0000313" key="5">
    <source>
        <dbReference type="Proteomes" id="UP000006727"/>
    </source>
</evidence>
<feature type="region of interest" description="Disordered" evidence="1">
    <location>
        <begin position="707"/>
        <end position="734"/>
    </location>
</feature>
<dbReference type="Proteomes" id="UP000006727">
    <property type="component" value="Chromosome 8"/>
</dbReference>
<dbReference type="FunFam" id="1.25.10.10:FF:000549">
    <property type="entry name" value="ARM repeat superfamily protein"/>
    <property type="match status" value="1"/>
</dbReference>
<evidence type="ECO:0000259" key="2">
    <source>
        <dbReference type="SMART" id="SM01349"/>
    </source>
</evidence>
<dbReference type="InterPro" id="IPR033337">
    <property type="entry name" value="TORTIFOLIA1/SINE1-2"/>
</dbReference>